<dbReference type="NCBIfam" id="NF000996">
    <property type="entry name" value="PRK00105.1"/>
    <property type="match status" value="1"/>
</dbReference>
<protein>
    <recommendedName>
        <fullName evidence="4 10">Nicotinate-nucleotide--dimethylbenzimidazole phosphoribosyltransferase</fullName>
        <shortName evidence="10">NN:DBI PRT</shortName>
        <ecNumber evidence="3 10">2.4.2.21</ecNumber>
    </recommendedName>
    <alternativeName>
        <fullName evidence="8 10">N(1)-alpha-phosphoribosyltransferase</fullName>
    </alternativeName>
</protein>
<reference evidence="11 12" key="1">
    <citation type="submission" date="2020-08" db="EMBL/GenBank/DDBJ databases">
        <title>Genomic Encyclopedia of Type Strains, Phase IV (KMG-IV): sequencing the most valuable type-strain genomes for metagenomic binning, comparative biology and taxonomic classification.</title>
        <authorList>
            <person name="Goeker M."/>
        </authorList>
    </citation>
    <scope>NUCLEOTIDE SEQUENCE [LARGE SCALE GENOMIC DNA]</scope>
    <source>
        <strain evidence="11 12">DSM 103462</strain>
    </source>
</reference>
<dbReference type="Gene3D" id="3.40.50.10210">
    <property type="match status" value="1"/>
</dbReference>
<accession>A0A7W8GB22</accession>
<dbReference type="CDD" id="cd02439">
    <property type="entry name" value="DMB-PRT_CobT"/>
    <property type="match status" value="1"/>
</dbReference>
<keyword evidence="12" id="KW-1185">Reference proteome</keyword>
<name>A0A7W8GB22_9SPIR</name>
<evidence type="ECO:0000313" key="12">
    <source>
        <dbReference type="Proteomes" id="UP000518887"/>
    </source>
</evidence>
<dbReference type="Pfam" id="PF02277">
    <property type="entry name" value="DBI_PRT"/>
    <property type="match status" value="1"/>
</dbReference>
<dbReference type="FunFam" id="3.40.50.10210:FF:000001">
    <property type="entry name" value="Nicotinate-nucleotide--dimethylbenzimidazole phosphoribosyltransferase"/>
    <property type="match status" value="1"/>
</dbReference>
<dbReference type="InterPro" id="IPR003200">
    <property type="entry name" value="Nict_dMeBzImd_PRibTrfase"/>
</dbReference>
<evidence type="ECO:0000256" key="7">
    <source>
        <dbReference type="ARBA" id="ARBA00022679"/>
    </source>
</evidence>
<dbReference type="AlphaFoldDB" id="A0A7W8GB22"/>
<evidence type="ECO:0000256" key="9">
    <source>
        <dbReference type="ARBA" id="ARBA00047340"/>
    </source>
</evidence>
<dbReference type="InterPro" id="IPR023195">
    <property type="entry name" value="Nict_dMeBzImd_PRibTrfase_N"/>
</dbReference>
<evidence type="ECO:0000256" key="8">
    <source>
        <dbReference type="ARBA" id="ARBA00030686"/>
    </source>
</evidence>
<comment type="similarity">
    <text evidence="2 10">Belongs to the CobT family.</text>
</comment>
<dbReference type="SUPFAM" id="SSF52733">
    <property type="entry name" value="Nicotinate mononucleotide:5,6-dimethylbenzimidazole phosphoribosyltransferase (CobT)"/>
    <property type="match status" value="1"/>
</dbReference>
<comment type="catalytic activity">
    <reaction evidence="9 10">
        <text>5,6-dimethylbenzimidazole + nicotinate beta-D-ribonucleotide = alpha-ribazole 5'-phosphate + nicotinate + H(+)</text>
        <dbReference type="Rhea" id="RHEA:11196"/>
        <dbReference type="ChEBI" id="CHEBI:15378"/>
        <dbReference type="ChEBI" id="CHEBI:15890"/>
        <dbReference type="ChEBI" id="CHEBI:32544"/>
        <dbReference type="ChEBI" id="CHEBI:57502"/>
        <dbReference type="ChEBI" id="CHEBI:57918"/>
        <dbReference type="EC" id="2.4.2.21"/>
    </reaction>
</comment>
<proteinExistence type="inferred from homology"/>
<organism evidence="11 12">
    <name type="scientific">Treponema ruminis</name>
    <dbReference type="NCBI Taxonomy" id="744515"/>
    <lineage>
        <taxon>Bacteria</taxon>
        <taxon>Pseudomonadati</taxon>
        <taxon>Spirochaetota</taxon>
        <taxon>Spirochaetia</taxon>
        <taxon>Spirochaetales</taxon>
        <taxon>Treponemataceae</taxon>
        <taxon>Treponema</taxon>
    </lineage>
</organism>
<evidence type="ECO:0000256" key="3">
    <source>
        <dbReference type="ARBA" id="ARBA00011991"/>
    </source>
</evidence>
<dbReference type="PANTHER" id="PTHR43463">
    <property type="entry name" value="NICOTINATE-NUCLEOTIDE--DIMETHYLBENZIMIDAZOLE PHOSPHORIBOSYLTRANSFERASE"/>
    <property type="match status" value="1"/>
</dbReference>
<dbReference type="GO" id="GO:0009236">
    <property type="term" value="P:cobalamin biosynthetic process"/>
    <property type="evidence" value="ECO:0007669"/>
    <property type="project" value="UniProtKB-UniRule"/>
</dbReference>
<dbReference type="GO" id="GO:0008939">
    <property type="term" value="F:nicotinate-nucleotide-dimethylbenzimidazole phosphoribosyltransferase activity"/>
    <property type="evidence" value="ECO:0007669"/>
    <property type="project" value="UniProtKB-UniRule"/>
</dbReference>
<dbReference type="InterPro" id="IPR017846">
    <property type="entry name" value="Nict_dMeBzImd_PRibTrfase_bact"/>
</dbReference>
<dbReference type="PANTHER" id="PTHR43463:SF1">
    <property type="entry name" value="NICOTINATE-NUCLEOTIDE--DIMETHYLBENZIMIDAZOLE PHOSPHORIBOSYLTRANSFERASE"/>
    <property type="match status" value="1"/>
</dbReference>
<dbReference type="Proteomes" id="UP000518887">
    <property type="component" value="Unassembled WGS sequence"/>
</dbReference>
<dbReference type="HAMAP" id="MF_00230">
    <property type="entry name" value="CobT"/>
    <property type="match status" value="1"/>
</dbReference>
<dbReference type="EMBL" id="JACHFQ010000008">
    <property type="protein sequence ID" value="MBB5227153.1"/>
    <property type="molecule type" value="Genomic_DNA"/>
</dbReference>
<evidence type="ECO:0000256" key="2">
    <source>
        <dbReference type="ARBA" id="ARBA00007110"/>
    </source>
</evidence>
<evidence type="ECO:0000313" key="11">
    <source>
        <dbReference type="EMBL" id="MBB5227153.1"/>
    </source>
</evidence>
<evidence type="ECO:0000256" key="5">
    <source>
        <dbReference type="ARBA" id="ARBA00022573"/>
    </source>
</evidence>
<comment type="pathway">
    <text evidence="1 10">Nucleoside biosynthesis; alpha-ribazole biosynthesis; alpha-ribazole from 5,6-dimethylbenzimidazole: step 1/2.</text>
</comment>
<dbReference type="UniPathway" id="UPA00061">
    <property type="reaction ID" value="UER00516"/>
</dbReference>
<keyword evidence="5 10" id="KW-0169">Cobalamin biosynthesis</keyword>
<evidence type="ECO:0000256" key="4">
    <source>
        <dbReference type="ARBA" id="ARBA00015486"/>
    </source>
</evidence>
<evidence type="ECO:0000256" key="1">
    <source>
        <dbReference type="ARBA" id="ARBA00005049"/>
    </source>
</evidence>
<dbReference type="Gene3D" id="1.10.1610.10">
    <property type="match status" value="1"/>
</dbReference>
<keyword evidence="7 10" id="KW-0808">Transferase</keyword>
<dbReference type="InterPro" id="IPR036087">
    <property type="entry name" value="Nict_dMeBzImd_PRibTrfase_sf"/>
</dbReference>
<evidence type="ECO:0000256" key="10">
    <source>
        <dbReference type="HAMAP-Rule" id="MF_00230"/>
    </source>
</evidence>
<keyword evidence="6 10" id="KW-0328">Glycosyltransferase</keyword>
<dbReference type="NCBIfam" id="TIGR03160">
    <property type="entry name" value="cobT_DBIPRT"/>
    <property type="match status" value="1"/>
</dbReference>
<comment type="function">
    <text evidence="10">Catalyzes the synthesis of alpha-ribazole-5'-phosphate from nicotinate mononucleotide (NAMN) and 5,6-dimethylbenzimidazole (DMB).</text>
</comment>
<evidence type="ECO:0000256" key="6">
    <source>
        <dbReference type="ARBA" id="ARBA00022676"/>
    </source>
</evidence>
<comment type="caution">
    <text evidence="11">The sequence shown here is derived from an EMBL/GenBank/DDBJ whole genome shotgun (WGS) entry which is preliminary data.</text>
</comment>
<feature type="active site" description="Proton acceptor" evidence="10">
    <location>
        <position position="318"/>
    </location>
</feature>
<dbReference type="RefSeq" id="WP_221301085.1">
    <property type="nucleotide sequence ID" value="NZ_JACHFQ010000008.1"/>
</dbReference>
<dbReference type="EC" id="2.4.2.21" evidence="3 10"/>
<gene>
    <name evidence="10" type="primary">cobT</name>
    <name evidence="11" type="ORF">HNP76_002549</name>
</gene>
<sequence>MNKKILDTLQEIAPLNQSALLAAKKYQSSLAMPPGSMGELLEIGARLAGITGNLHNSLPKKRIVVLAADNGVVEEGVSSAPQSVTASQAVNMTKSLTGMSALAKHFGNEVQVVDVGIKCSYDCPQIINKNIRKGTASFLHGPAMTREEAEKAILIGIELAKTAKADGVSVLGVGEMGIGNTTTSTAVLSVLTGLSPDEITGRGGCITDEMLSHKKEVIKKGIELNKANKYDVIDLLSKVGGLDLASMCGVFLGAAAEKLPVVIDGYISVVAALCAARICPNSAKYFFSSHCSEEKGYKIAINELSLAPYLNLRMRLGEGSGCPLAFEIMDAACVIMNEMATFEKAQINDSYLDEIRKS</sequence>